<dbReference type="GO" id="GO:0006508">
    <property type="term" value="P:proteolysis"/>
    <property type="evidence" value="ECO:0007669"/>
    <property type="project" value="UniProtKB-KW"/>
</dbReference>
<name>A0ABU9CIS3_9BURK</name>
<dbReference type="InterPro" id="IPR009003">
    <property type="entry name" value="Peptidase_S1_PA"/>
</dbReference>
<dbReference type="PANTHER" id="PTHR43343:SF3">
    <property type="entry name" value="PROTEASE DO-LIKE 8, CHLOROPLASTIC"/>
    <property type="match status" value="1"/>
</dbReference>
<protein>
    <submittedName>
        <fullName evidence="5">S1C family serine protease</fullName>
        <ecNumber evidence="5">3.4.21.-</ecNumber>
    </submittedName>
</protein>
<dbReference type="PRINTS" id="PR00834">
    <property type="entry name" value="PROTEASES2C"/>
</dbReference>
<gene>
    <name evidence="5" type="ORF">AACH10_15955</name>
</gene>
<dbReference type="Proteomes" id="UP001365405">
    <property type="component" value="Unassembled WGS sequence"/>
</dbReference>
<dbReference type="InterPro" id="IPR051201">
    <property type="entry name" value="Chloro_Bact_Ser_Proteases"/>
</dbReference>
<dbReference type="EC" id="3.4.21.-" evidence="5"/>
<keyword evidence="2 5" id="KW-0645">Protease</keyword>
<proteinExistence type="inferred from homology"/>
<dbReference type="PANTHER" id="PTHR43343">
    <property type="entry name" value="PEPTIDASE S12"/>
    <property type="match status" value="1"/>
</dbReference>
<dbReference type="InterPro" id="IPR001940">
    <property type="entry name" value="Peptidase_S1C"/>
</dbReference>
<comment type="caution">
    <text evidence="5">The sequence shown here is derived from an EMBL/GenBank/DDBJ whole genome shotgun (WGS) entry which is preliminary data.</text>
</comment>
<evidence type="ECO:0000256" key="2">
    <source>
        <dbReference type="ARBA" id="ARBA00022670"/>
    </source>
</evidence>
<keyword evidence="6" id="KW-1185">Reference proteome</keyword>
<evidence type="ECO:0000313" key="6">
    <source>
        <dbReference type="Proteomes" id="UP001365405"/>
    </source>
</evidence>
<comment type="similarity">
    <text evidence="1">Belongs to the peptidase S1C family.</text>
</comment>
<evidence type="ECO:0000256" key="1">
    <source>
        <dbReference type="ARBA" id="ARBA00010541"/>
    </source>
</evidence>
<dbReference type="SUPFAM" id="SSF50494">
    <property type="entry name" value="Trypsin-like serine proteases"/>
    <property type="match status" value="1"/>
</dbReference>
<dbReference type="EMBL" id="JBBUTH010000008">
    <property type="protein sequence ID" value="MEK8051745.1"/>
    <property type="molecule type" value="Genomic_DNA"/>
</dbReference>
<dbReference type="Gene3D" id="2.40.10.10">
    <property type="entry name" value="Trypsin-like serine proteases"/>
    <property type="match status" value="2"/>
</dbReference>
<keyword evidence="4" id="KW-0732">Signal</keyword>
<evidence type="ECO:0000256" key="4">
    <source>
        <dbReference type="SAM" id="SignalP"/>
    </source>
</evidence>
<organism evidence="5 6">
    <name type="scientific">Pseudaquabacterium inlustre</name>
    <dbReference type="NCBI Taxonomy" id="2984192"/>
    <lineage>
        <taxon>Bacteria</taxon>
        <taxon>Pseudomonadati</taxon>
        <taxon>Pseudomonadota</taxon>
        <taxon>Betaproteobacteria</taxon>
        <taxon>Burkholderiales</taxon>
        <taxon>Sphaerotilaceae</taxon>
        <taxon>Pseudaquabacterium</taxon>
    </lineage>
</organism>
<evidence type="ECO:0000313" key="5">
    <source>
        <dbReference type="EMBL" id="MEK8051745.1"/>
    </source>
</evidence>
<sequence>MSRRLAPTTALAALAALTALAMAAIAGPARALTPAELFAQVAPSVWRVQTFDRDGLPLGQGSGVVTGFAELVTNCHVLAKAQRVQIRRDGLPQPLPARLARWDVQRDLCQLSVPGLTAPAVRLGRADQATVGQAAYTVGHPKGLDLTLAAGLVSSIRRNDAGQLVLLQTSAAISGGSSGGALFNEQGELLGLTTLGIFGGDSQNLNFAIPAEWILDLPRRHEAARAAARAAAAASR</sequence>
<dbReference type="InterPro" id="IPR043504">
    <property type="entry name" value="Peptidase_S1_PA_chymotrypsin"/>
</dbReference>
<feature type="signal peptide" evidence="4">
    <location>
        <begin position="1"/>
        <end position="31"/>
    </location>
</feature>
<feature type="chain" id="PRO_5046513152" evidence="4">
    <location>
        <begin position="32"/>
        <end position="236"/>
    </location>
</feature>
<dbReference type="Pfam" id="PF13365">
    <property type="entry name" value="Trypsin_2"/>
    <property type="match status" value="1"/>
</dbReference>
<evidence type="ECO:0000256" key="3">
    <source>
        <dbReference type="ARBA" id="ARBA00022801"/>
    </source>
</evidence>
<accession>A0ABU9CIS3</accession>
<reference evidence="5 6" key="1">
    <citation type="submission" date="2024-04" db="EMBL/GenBank/DDBJ databases">
        <title>Novel species of the genus Ideonella isolated from streams.</title>
        <authorList>
            <person name="Lu H."/>
        </authorList>
    </citation>
    <scope>NUCLEOTIDE SEQUENCE [LARGE SCALE GENOMIC DNA]</scope>
    <source>
        <strain evidence="5 6">DXS22W</strain>
    </source>
</reference>
<dbReference type="GO" id="GO:0008233">
    <property type="term" value="F:peptidase activity"/>
    <property type="evidence" value="ECO:0007669"/>
    <property type="project" value="UniProtKB-KW"/>
</dbReference>
<keyword evidence="3 5" id="KW-0378">Hydrolase</keyword>
<dbReference type="RefSeq" id="WP_341411443.1">
    <property type="nucleotide sequence ID" value="NZ_JBBUTH010000008.1"/>
</dbReference>